<dbReference type="AlphaFoldDB" id="A0A2T4UD84"/>
<dbReference type="PANTHER" id="PTHR37820">
    <property type="entry name" value="CELL DIVISION PROTEIN DIVIB"/>
    <property type="match status" value="1"/>
</dbReference>
<dbReference type="Gene3D" id="3.10.20.310">
    <property type="entry name" value="membrane protein fhac"/>
    <property type="match status" value="1"/>
</dbReference>
<dbReference type="Pfam" id="PF08478">
    <property type="entry name" value="POTRA_1"/>
    <property type="match status" value="1"/>
</dbReference>
<keyword evidence="5 9" id="KW-1133">Transmembrane helix</keyword>
<evidence type="ECO:0000259" key="10">
    <source>
        <dbReference type="PROSITE" id="PS51779"/>
    </source>
</evidence>
<evidence type="ECO:0000256" key="1">
    <source>
        <dbReference type="ARBA" id="ARBA00004370"/>
    </source>
</evidence>
<feature type="region of interest" description="Disordered" evidence="8">
    <location>
        <begin position="277"/>
        <end position="296"/>
    </location>
</feature>
<reference evidence="11 12" key="1">
    <citation type="submission" date="2018-03" db="EMBL/GenBank/DDBJ databases">
        <title>Aquarubrobacter algicola gen. nov., sp. nov., a novel actinobacterium isolated from shallow eutrophic lake during the end of cyanobacterial harmful algal blooms.</title>
        <authorList>
            <person name="Chun S.J."/>
        </authorList>
    </citation>
    <scope>NUCLEOTIDE SEQUENCE [LARGE SCALE GENOMIC DNA]</scope>
    <source>
        <strain evidence="11 12">Seoho-28</strain>
    </source>
</reference>
<dbReference type="GO" id="GO:0051301">
    <property type="term" value="P:cell division"/>
    <property type="evidence" value="ECO:0007669"/>
    <property type="project" value="UniProtKB-KW"/>
</dbReference>
<dbReference type="OrthoDB" id="5244004at2"/>
<dbReference type="InterPro" id="IPR034746">
    <property type="entry name" value="POTRA"/>
</dbReference>
<dbReference type="PROSITE" id="PS51779">
    <property type="entry name" value="POTRA"/>
    <property type="match status" value="1"/>
</dbReference>
<dbReference type="GO" id="GO:0005886">
    <property type="term" value="C:plasma membrane"/>
    <property type="evidence" value="ECO:0007669"/>
    <property type="project" value="TreeGrafter"/>
</dbReference>
<keyword evidence="6 9" id="KW-0472">Membrane</keyword>
<feature type="domain" description="POTRA" evidence="10">
    <location>
        <begin position="53"/>
        <end position="122"/>
    </location>
</feature>
<keyword evidence="4 9" id="KW-0812">Transmembrane</keyword>
<keyword evidence="7" id="KW-0131">Cell cycle</keyword>
<feature type="transmembrane region" description="Helical" evidence="9">
    <location>
        <begin position="30"/>
        <end position="47"/>
    </location>
</feature>
<feature type="compositionally biased region" description="Low complexity" evidence="8">
    <location>
        <begin position="277"/>
        <end position="286"/>
    </location>
</feature>
<accession>A0A2T4UD84</accession>
<evidence type="ECO:0000256" key="3">
    <source>
        <dbReference type="ARBA" id="ARBA00022618"/>
    </source>
</evidence>
<evidence type="ECO:0000256" key="2">
    <source>
        <dbReference type="ARBA" id="ARBA00022475"/>
    </source>
</evidence>
<keyword evidence="2" id="KW-1003">Cell membrane</keyword>
<evidence type="ECO:0000256" key="5">
    <source>
        <dbReference type="ARBA" id="ARBA00022989"/>
    </source>
</evidence>
<organism evidence="11 12">
    <name type="scientific">Paraconexibacter algicola</name>
    <dbReference type="NCBI Taxonomy" id="2133960"/>
    <lineage>
        <taxon>Bacteria</taxon>
        <taxon>Bacillati</taxon>
        <taxon>Actinomycetota</taxon>
        <taxon>Thermoleophilia</taxon>
        <taxon>Solirubrobacterales</taxon>
        <taxon>Paraconexibacteraceae</taxon>
        <taxon>Paraconexibacter</taxon>
    </lineage>
</organism>
<dbReference type="Pfam" id="PF03799">
    <property type="entry name" value="FtsQ_DivIB_C"/>
    <property type="match status" value="1"/>
</dbReference>
<protein>
    <recommendedName>
        <fullName evidence="10">POTRA domain-containing protein</fullName>
    </recommendedName>
</protein>
<dbReference type="Proteomes" id="UP000240739">
    <property type="component" value="Unassembled WGS sequence"/>
</dbReference>
<proteinExistence type="predicted"/>
<comment type="caution">
    <text evidence="11">The sequence shown here is derived from an EMBL/GenBank/DDBJ whole genome shotgun (WGS) entry which is preliminary data.</text>
</comment>
<evidence type="ECO:0000256" key="7">
    <source>
        <dbReference type="ARBA" id="ARBA00023306"/>
    </source>
</evidence>
<dbReference type="RefSeq" id="WP_107570509.1">
    <property type="nucleotide sequence ID" value="NZ_PYYB01000003.1"/>
</dbReference>
<name>A0A2T4UD84_9ACTN</name>
<evidence type="ECO:0000313" key="11">
    <source>
        <dbReference type="EMBL" id="PTL55466.1"/>
    </source>
</evidence>
<dbReference type="InterPro" id="IPR013685">
    <property type="entry name" value="POTRA_FtsQ_type"/>
</dbReference>
<comment type="subcellular location">
    <subcellularLocation>
        <location evidence="1">Membrane</location>
    </subcellularLocation>
</comment>
<dbReference type="InterPro" id="IPR050487">
    <property type="entry name" value="FtsQ_DivIB"/>
</dbReference>
<dbReference type="EMBL" id="PYYB01000003">
    <property type="protein sequence ID" value="PTL55466.1"/>
    <property type="molecule type" value="Genomic_DNA"/>
</dbReference>
<evidence type="ECO:0000256" key="6">
    <source>
        <dbReference type="ARBA" id="ARBA00023136"/>
    </source>
</evidence>
<keyword evidence="3" id="KW-0132">Cell division</keyword>
<evidence type="ECO:0000256" key="4">
    <source>
        <dbReference type="ARBA" id="ARBA00022692"/>
    </source>
</evidence>
<gene>
    <name evidence="11" type="ORF">C7Y72_17585</name>
</gene>
<keyword evidence="12" id="KW-1185">Reference proteome</keyword>
<evidence type="ECO:0000256" key="9">
    <source>
        <dbReference type="SAM" id="Phobius"/>
    </source>
</evidence>
<evidence type="ECO:0000313" key="12">
    <source>
        <dbReference type="Proteomes" id="UP000240739"/>
    </source>
</evidence>
<dbReference type="PANTHER" id="PTHR37820:SF1">
    <property type="entry name" value="CELL DIVISION PROTEIN FTSQ"/>
    <property type="match status" value="1"/>
</dbReference>
<evidence type="ECO:0000256" key="8">
    <source>
        <dbReference type="SAM" id="MobiDB-lite"/>
    </source>
</evidence>
<dbReference type="InterPro" id="IPR005548">
    <property type="entry name" value="Cell_div_FtsQ/DivIB_C"/>
</dbReference>
<sequence>MSARSIPLPRLRVPAARPVAPRSPHARRRLLAVLAVAGLVVATFLIVRESSLVAVRDVEVTGVAGREGERIRGALQSAAQDMTTLHVDVDALRTAVAPYPIVKDVRATPDFPHGLRIDVVEHVPVAAVGVDGRRVPVASDGTLLRGSNAKGLPVLPLRTPPAGDRVPAGQTARVVAALGAAPAPLRETFSKVFVGPRGLTVRLTAGPALYLGTTERIAAKWAAVARVLADPSSRGATYLDVRLPERPTAGGLEQVAAQQQQTLEAGATAPGAAVTGAAGATGAAAPGPSPTDGVTP</sequence>